<evidence type="ECO:0000313" key="1">
    <source>
        <dbReference type="EMBL" id="KKK69173.1"/>
    </source>
</evidence>
<sequence length="221" mass="25539">MFQRHPPLHGFRHQPNECNDFTVWVDPETKLPVEIELVHTRQGQTIFLDEFEFEFDFELDPSAFSTDVPDGYEVETIILDYRPVEPKDITAEDIQSKLIHTAYAVAKLPWMEKVAEIETIDPLGTKAKVYMTGIQTNDDNVILVAQGDYYDMDRMVWIPNQQLVLETPIGIELYTHPNGGIYAKHFLESFAKAKPGFFDIENLSEERVTWMIVMPDRTVLS</sequence>
<reference evidence="1" key="1">
    <citation type="journal article" date="2015" name="Nature">
        <title>Complex archaea that bridge the gap between prokaryotes and eukaryotes.</title>
        <authorList>
            <person name="Spang A."/>
            <person name="Saw J.H."/>
            <person name="Jorgensen S.L."/>
            <person name="Zaremba-Niedzwiedzka K."/>
            <person name="Martijn J."/>
            <person name="Lind A.E."/>
            <person name="van Eijk R."/>
            <person name="Schleper C."/>
            <person name="Guy L."/>
            <person name="Ettema T.J."/>
        </authorList>
    </citation>
    <scope>NUCLEOTIDE SEQUENCE</scope>
</reference>
<name>A0A0F8XJU4_9ZZZZ</name>
<gene>
    <name evidence="1" type="ORF">LCGC14_2936700</name>
</gene>
<dbReference type="EMBL" id="LAZR01058783">
    <property type="protein sequence ID" value="KKK69173.1"/>
    <property type="molecule type" value="Genomic_DNA"/>
</dbReference>
<dbReference type="AlphaFoldDB" id="A0A0F8XJU4"/>
<protein>
    <submittedName>
        <fullName evidence="1">Uncharacterized protein</fullName>
    </submittedName>
</protein>
<feature type="non-terminal residue" evidence="1">
    <location>
        <position position="221"/>
    </location>
</feature>
<proteinExistence type="predicted"/>
<accession>A0A0F8XJU4</accession>
<comment type="caution">
    <text evidence="1">The sequence shown here is derived from an EMBL/GenBank/DDBJ whole genome shotgun (WGS) entry which is preliminary data.</text>
</comment>
<organism evidence="1">
    <name type="scientific">marine sediment metagenome</name>
    <dbReference type="NCBI Taxonomy" id="412755"/>
    <lineage>
        <taxon>unclassified sequences</taxon>
        <taxon>metagenomes</taxon>
        <taxon>ecological metagenomes</taxon>
    </lineage>
</organism>